<protein>
    <submittedName>
        <fullName evidence="1">Uncharacterized protein</fullName>
    </submittedName>
</protein>
<sequence length="43" mass="4738">MPCGSAACTSTVASVNKTNVRDGTKLRLRDMLRVRKRLESLCV</sequence>
<name>A0A0A9HN51_ARUDO</name>
<proteinExistence type="predicted"/>
<dbReference type="AlphaFoldDB" id="A0A0A9HN51"/>
<organism evidence="1">
    <name type="scientific">Arundo donax</name>
    <name type="common">Giant reed</name>
    <name type="synonym">Donax arundinaceus</name>
    <dbReference type="NCBI Taxonomy" id="35708"/>
    <lineage>
        <taxon>Eukaryota</taxon>
        <taxon>Viridiplantae</taxon>
        <taxon>Streptophyta</taxon>
        <taxon>Embryophyta</taxon>
        <taxon>Tracheophyta</taxon>
        <taxon>Spermatophyta</taxon>
        <taxon>Magnoliopsida</taxon>
        <taxon>Liliopsida</taxon>
        <taxon>Poales</taxon>
        <taxon>Poaceae</taxon>
        <taxon>PACMAD clade</taxon>
        <taxon>Arundinoideae</taxon>
        <taxon>Arundineae</taxon>
        <taxon>Arundo</taxon>
    </lineage>
</organism>
<reference evidence="1" key="1">
    <citation type="submission" date="2014-09" db="EMBL/GenBank/DDBJ databases">
        <authorList>
            <person name="Magalhaes I.L.F."/>
            <person name="Oliveira U."/>
            <person name="Santos F.R."/>
            <person name="Vidigal T.H.D.A."/>
            <person name="Brescovit A.D."/>
            <person name="Santos A.J."/>
        </authorList>
    </citation>
    <scope>NUCLEOTIDE SEQUENCE</scope>
    <source>
        <tissue evidence="1">Shoot tissue taken approximately 20 cm above the soil surface</tissue>
    </source>
</reference>
<reference evidence="1" key="2">
    <citation type="journal article" date="2015" name="Data Brief">
        <title>Shoot transcriptome of the giant reed, Arundo donax.</title>
        <authorList>
            <person name="Barrero R.A."/>
            <person name="Guerrero F.D."/>
            <person name="Moolhuijzen P."/>
            <person name="Goolsby J.A."/>
            <person name="Tidwell J."/>
            <person name="Bellgard S.E."/>
            <person name="Bellgard M.I."/>
        </authorList>
    </citation>
    <scope>NUCLEOTIDE SEQUENCE</scope>
    <source>
        <tissue evidence="1">Shoot tissue taken approximately 20 cm above the soil surface</tissue>
    </source>
</reference>
<accession>A0A0A9HN51</accession>
<evidence type="ECO:0000313" key="1">
    <source>
        <dbReference type="EMBL" id="JAE37279.1"/>
    </source>
</evidence>
<dbReference type="EMBL" id="GBRH01160617">
    <property type="protein sequence ID" value="JAE37279.1"/>
    <property type="molecule type" value="Transcribed_RNA"/>
</dbReference>